<dbReference type="AlphaFoldDB" id="A0AAU8FL91"/>
<dbReference type="InterPro" id="IPR041700">
    <property type="entry name" value="OMP_b-brl_3"/>
</dbReference>
<evidence type="ECO:0000256" key="2">
    <source>
        <dbReference type="ARBA" id="ARBA00022448"/>
    </source>
</evidence>
<keyword evidence="3" id="KW-1134">Transmembrane beta strand</keyword>
<evidence type="ECO:0000259" key="8">
    <source>
        <dbReference type="Pfam" id="PF07715"/>
    </source>
</evidence>
<dbReference type="GO" id="GO:0044718">
    <property type="term" value="P:siderophore transmembrane transport"/>
    <property type="evidence" value="ECO:0007669"/>
    <property type="project" value="TreeGrafter"/>
</dbReference>
<evidence type="ECO:0000256" key="4">
    <source>
        <dbReference type="ARBA" id="ARBA00022692"/>
    </source>
</evidence>
<dbReference type="SUPFAM" id="SSF56935">
    <property type="entry name" value="Porins"/>
    <property type="match status" value="1"/>
</dbReference>
<dbReference type="Gene3D" id="2.40.170.20">
    <property type="entry name" value="TonB-dependent receptor, beta-barrel domain"/>
    <property type="match status" value="1"/>
</dbReference>
<dbReference type="Pfam" id="PF07715">
    <property type="entry name" value="Plug"/>
    <property type="match status" value="1"/>
</dbReference>
<protein>
    <submittedName>
        <fullName evidence="10">Outer membrane beta-barrel protein</fullName>
    </submittedName>
</protein>
<dbReference type="RefSeq" id="WP_353719811.1">
    <property type="nucleotide sequence ID" value="NZ_CP159289.1"/>
</dbReference>
<keyword evidence="2" id="KW-0813">Transport</keyword>
<dbReference type="Pfam" id="PF13620">
    <property type="entry name" value="CarboxypepD_reg"/>
    <property type="match status" value="1"/>
</dbReference>
<keyword evidence="7" id="KW-0998">Cell outer membrane</keyword>
<dbReference type="InterPro" id="IPR008969">
    <property type="entry name" value="CarboxyPept-like_regulatory"/>
</dbReference>
<dbReference type="InterPro" id="IPR037066">
    <property type="entry name" value="Plug_dom_sf"/>
</dbReference>
<keyword evidence="4" id="KW-0812">Transmembrane</keyword>
<dbReference type="Pfam" id="PF14905">
    <property type="entry name" value="OMP_b-brl_3"/>
    <property type="match status" value="1"/>
</dbReference>
<dbReference type="Gene3D" id="2.60.40.1120">
    <property type="entry name" value="Carboxypeptidase-like, regulatory domain"/>
    <property type="match status" value="1"/>
</dbReference>
<gene>
    <name evidence="10" type="ORF">ABV298_30055</name>
</gene>
<dbReference type="PANTHER" id="PTHR30069:SF29">
    <property type="entry name" value="HEMOGLOBIN AND HEMOGLOBIN-HAPTOGLOBIN-BINDING PROTEIN 1-RELATED"/>
    <property type="match status" value="1"/>
</dbReference>
<comment type="subcellular location">
    <subcellularLocation>
        <location evidence="1">Cell outer membrane</location>
        <topology evidence="1">Multi-pass membrane protein</topology>
    </subcellularLocation>
</comment>
<dbReference type="InterPro" id="IPR036942">
    <property type="entry name" value="Beta-barrel_TonB_sf"/>
</dbReference>
<evidence type="ECO:0000313" key="10">
    <source>
        <dbReference type="EMBL" id="XCH24494.1"/>
    </source>
</evidence>
<accession>A0AAU8FL91</accession>
<keyword evidence="6" id="KW-0472">Membrane</keyword>
<dbReference type="InterPro" id="IPR012910">
    <property type="entry name" value="Plug_dom"/>
</dbReference>
<organism evidence="10">
    <name type="scientific">Dyadobacter sp. 676</name>
    <dbReference type="NCBI Taxonomy" id="3088362"/>
    <lineage>
        <taxon>Bacteria</taxon>
        <taxon>Pseudomonadati</taxon>
        <taxon>Bacteroidota</taxon>
        <taxon>Cytophagia</taxon>
        <taxon>Cytophagales</taxon>
        <taxon>Spirosomataceae</taxon>
        <taxon>Dyadobacter</taxon>
    </lineage>
</organism>
<dbReference type="GO" id="GO:0015344">
    <property type="term" value="F:siderophore uptake transmembrane transporter activity"/>
    <property type="evidence" value="ECO:0007669"/>
    <property type="project" value="TreeGrafter"/>
</dbReference>
<dbReference type="Gene3D" id="2.170.130.10">
    <property type="entry name" value="TonB-dependent receptor, plug domain"/>
    <property type="match status" value="1"/>
</dbReference>
<dbReference type="SUPFAM" id="SSF49464">
    <property type="entry name" value="Carboxypeptidase regulatory domain-like"/>
    <property type="match status" value="1"/>
</dbReference>
<feature type="domain" description="Outer membrane protein beta-barrel" evidence="9">
    <location>
        <begin position="363"/>
        <end position="763"/>
    </location>
</feature>
<evidence type="ECO:0000259" key="9">
    <source>
        <dbReference type="Pfam" id="PF14905"/>
    </source>
</evidence>
<evidence type="ECO:0000256" key="1">
    <source>
        <dbReference type="ARBA" id="ARBA00004571"/>
    </source>
</evidence>
<proteinExistence type="predicted"/>
<evidence type="ECO:0000256" key="3">
    <source>
        <dbReference type="ARBA" id="ARBA00022452"/>
    </source>
</evidence>
<evidence type="ECO:0000256" key="6">
    <source>
        <dbReference type="ARBA" id="ARBA00023136"/>
    </source>
</evidence>
<dbReference type="GO" id="GO:0009279">
    <property type="term" value="C:cell outer membrane"/>
    <property type="evidence" value="ECO:0007669"/>
    <property type="project" value="UniProtKB-SubCell"/>
</dbReference>
<evidence type="ECO:0000256" key="7">
    <source>
        <dbReference type="ARBA" id="ARBA00023237"/>
    </source>
</evidence>
<dbReference type="InterPro" id="IPR039426">
    <property type="entry name" value="TonB-dep_rcpt-like"/>
</dbReference>
<dbReference type="EMBL" id="CP159289">
    <property type="protein sequence ID" value="XCH24494.1"/>
    <property type="molecule type" value="Genomic_DNA"/>
</dbReference>
<name>A0AAU8FL91_9BACT</name>
<evidence type="ECO:0000256" key="5">
    <source>
        <dbReference type="ARBA" id="ARBA00022729"/>
    </source>
</evidence>
<dbReference type="PANTHER" id="PTHR30069">
    <property type="entry name" value="TONB-DEPENDENT OUTER MEMBRANE RECEPTOR"/>
    <property type="match status" value="1"/>
</dbReference>
<reference evidence="10" key="1">
    <citation type="submission" date="2024-06" db="EMBL/GenBank/DDBJ databases">
        <title>Sequencing and assembly of the genome of Dyadobacter sp. strain 676, a symbiont of Cyamopsis tetragonoloba.</title>
        <authorList>
            <person name="Guro P."/>
            <person name="Sazanova A."/>
            <person name="Kuznetsova I."/>
            <person name="Belimov A."/>
            <person name="Safronova V."/>
        </authorList>
    </citation>
    <scope>NUCLEOTIDE SEQUENCE</scope>
    <source>
        <strain evidence="10">676</strain>
    </source>
</reference>
<sequence>MTSFKMAGQVRDTTGRLLPGVNVVLVVTGGSVPLKAATTSTEGVYEFQDVPAGSYLLRASLMGYAPFSSETIVLDERISSSAPKNITMHETVTSLTAVNVTARKRAIEIDKGKLVYNVSGSALASGASALDLLRRIPGVSVGQDDQITLKGASGINVMIDGKMTYLSENQLIQLLRGTNAENVARVEVISSPTAEFDAAGNAGIINFVTKRSMSDGYSLEYRSAVSKGKYWMLNENMAASYRSRRLTLTGSFDYNMPHRFMQSTNGNTFAENGKQVTIRRELKTPTKIDFYTYKVQADWEIAPRHHLNAGYHGYLDDYVKDNALSTVRKYNADGNLLGIVQSNNYLEEPYHYDAPNLGYQFQIDSLGKKLTADAHYISYRNFSDGTLSTDYFDQAGIPRAPRELLRVHQPGTVRIRSIKADLDLPFQTFALKTGLKYADIRNKANYRFDSPWNGEFVEAASMSNTFHYRERIAAAYVSVGKKFEKTNIEGGLRVESTMAEGYTVEAEVDNRWRYMKLFPSISIDQVINRNHEVNVSVSRRINRPTYSNLNPVRWYYDQYFFYAGNPYLRPELAWIYSLGYTWKEQYVLTASYSHRSDYIAKRLIIEPGTNAVVSQSANFESMERFDLILSVPFKPVPFWDIQITGGTNYTAYPVPLLDRMKTLKKWAGNAVVNQQLKLPAGIQMELSATWFSSELWGIYRKKWIFSTDLGLRKSFLNNKVDIRISFTDFLRTNRYGGRSLTDYTNYYYDDLPDTRRISLSVRYHIGGKLQLGQSRRIEEQDRL</sequence>
<feature type="domain" description="TonB-dependent receptor plug" evidence="8">
    <location>
        <begin position="127"/>
        <end position="203"/>
    </location>
</feature>
<keyword evidence="5" id="KW-0732">Signal</keyword>